<feature type="non-terminal residue" evidence="3">
    <location>
        <position position="1"/>
    </location>
</feature>
<feature type="compositionally biased region" description="Basic residues" evidence="1">
    <location>
        <begin position="326"/>
        <end position="339"/>
    </location>
</feature>
<dbReference type="EMBL" id="PJQM01005588">
    <property type="protein sequence ID" value="RCH81286.1"/>
    <property type="molecule type" value="Genomic_DNA"/>
</dbReference>
<reference evidence="3 4" key="1">
    <citation type="journal article" date="2018" name="G3 (Bethesda)">
        <title>Phylogenetic and Phylogenomic Definition of Rhizopus Species.</title>
        <authorList>
            <person name="Gryganskyi A.P."/>
            <person name="Golan J."/>
            <person name="Dolatabadi S."/>
            <person name="Mondo S."/>
            <person name="Robb S."/>
            <person name="Idnurm A."/>
            <person name="Muszewska A."/>
            <person name="Steczkiewicz K."/>
            <person name="Masonjones S."/>
            <person name="Liao H.L."/>
            <person name="Gajdeczka M.T."/>
            <person name="Anike F."/>
            <person name="Vuek A."/>
            <person name="Anishchenko I.M."/>
            <person name="Voigt K."/>
            <person name="de Hoog G.S."/>
            <person name="Smith M.E."/>
            <person name="Heitman J."/>
            <person name="Vilgalys R."/>
            <person name="Stajich J.E."/>
        </authorList>
    </citation>
    <scope>NUCLEOTIDE SEQUENCE [LARGE SCALE GENOMIC DNA]</scope>
    <source>
        <strain evidence="3 4">LSU 92-RS-03</strain>
    </source>
</reference>
<evidence type="ECO:0000256" key="1">
    <source>
        <dbReference type="SAM" id="MobiDB-lite"/>
    </source>
</evidence>
<proteinExistence type="predicted"/>
<feature type="compositionally biased region" description="Low complexity" evidence="1">
    <location>
        <begin position="302"/>
        <end position="318"/>
    </location>
</feature>
<feature type="region of interest" description="Disordered" evidence="1">
    <location>
        <begin position="201"/>
        <end position="233"/>
    </location>
</feature>
<dbReference type="CDD" id="cd11660">
    <property type="entry name" value="SANT_TRF"/>
    <property type="match status" value="1"/>
</dbReference>
<name>A0A367IUH7_RHIST</name>
<dbReference type="Proteomes" id="UP000253551">
    <property type="component" value="Unassembled WGS sequence"/>
</dbReference>
<dbReference type="Gene3D" id="1.10.10.60">
    <property type="entry name" value="Homeodomain-like"/>
    <property type="match status" value="1"/>
</dbReference>
<dbReference type="AlphaFoldDB" id="A0A367IUH7"/>
<sequence>GEANEEAIKRLYDIVRVEKKREEFGDALFVDSDDITSFSQGRSTNSHDTIDLQQTVDTINLAVFTYLLSTFNEIKTCINAFFCFVEPFVKKHTTESLELYHLLRCNVFYQRLDSLVESGDTFDYNQVVEESFPDNPTKYYLIPDHSDNKRIMAELRSNREQILKENTDSILESDYGNPDVLQQKLYTYVNARWQDIKATQQNLNKKPESESESEMEEEQVEEPIVLDEDLEDQRIRNDSINSVVADMRKQSIASLSPEPYVPSPSPEAYAPSQSSQLPELPHSSQTSEVPKAQPHEEHQSSPIPQAQEEPPVPQAQEEPPVPQAQQRRRQLPQVIRRRRSSTEFDQTNLPPDMYIPDSGGPPRKFPKVRKKSEPWTDEETKELEQGLIRLKAKLWVQIRKKSQLLQHRELTALKDKARNEIKRRKRLGIDLGGFVYAEAD</sequence>
<protein>
    <recommendedName>
        <fullName evidence="2">Myb-like domain-containing protein</fullName>
    </recommendedName>
</protein>
<gene>
    <name evidence="3" type="ORF">CU098_000564</name>
</gene>
<dbReference type="SMART" id="SM00717">
    <property type="entry name" value="SANT"/>
    <property type="match status" value="1"/>
</dbReference>
<comment type="caution">
    <text evidence="3">The sequence shown here is derived from an EMBL/GenBank/DDBJ whole genome shotgun (WGS) entry which is preliminary data.</text>
</comment>
<feature type="domain" description="Myb-like" evidence="2">
    <location>
        <begin position="371"/>
        <end position="423"/>
    </location>
</feature>
<evidence type="ECO:0000313" key="3">
    <source>
        <dbReference type="EMBL" id="RCH81286.1"/>
    </source>
</evidence>
<feature type="compositionally biased region" description="Acidic residues" evidence="1">
    <location>
        <begin position="210"/>
        <end position="231"/>
    </location>
</feature>
<evidence type="ECO:0000313" key="4">
    <source>
        <dbReference type="Proteomes" id="UP000253551"/>
    </source>
</evidence>
<accession>A0A367IUH7</accession>
<evidence type="ECO:0000259" key="2">
    <source>
        <dbReference type="SMART" id="SM00717"/>
    </source>
</evidence>
<keyword evidence="4" id="KW-1185">Reference proteome</keyword>
<feature type="compositionally biased region" description="Low complexity" evidence="1">
    <location>
        <begin position="266"/>
        <end position="276"/>
    </location>
</feature>
<feature type="region of interest" description="Disordered" evidence="1">
    <location>
        <begin position="255"/>
        <end position="378"/>
    </location>
</feature>
<organism evidence="3 4">
    <name type="scientific">Rhizopus stolonifer</name>
    <name type="common">Rhizopus nigricans</name>
    <dbReference type="NCBI Taxonomy" id="4846"/>
    <lineage>
        <taxon>Eukaryota</taxon>
        <taxon>Fungi</taxon>
        <taxon>Fungi incertae sedis</taxon>
        <taxon>Mucoromycota</taxon>
        <taxon>Mucoromycotina</taxon>
        <taxon>Mucoromycetes</taxon>
        <taxon>Mucorales</taxon>
        <taxon>Mucorineae</taxon>
        <taxon>Rhizopodaceae</taxon>
        <taxon>Rhizopus</taxon>
    </lineage>
</organism>
<dbReference type="InterPro" id="IPR001005">
    <property type="entry name" value="SANT/Myb"/>
</dbReference>
<dbReference type="STRING" id="4846.A0A367IUH7"/>
<dbReference type="OrthoDB" id="3366990at2759"/>